<gene>
    <name evidence="3" type="primary">LOC112280958</name>
    <name evidence="2" type="ORF">PHYPA_006025</name>
</gene>
<dbReference type="CDD" id="cd07245">
    <property type="entry name" value="VOC_like"/>
    <property type="match status" value="1"/>
</dbReference>
<dbReference type="RefSeq" id="XP_024372717.1">
    <property type="nucleotide sequence ID" value="XM_024516949.2"/>
</dbReference>
<dbReference type="InterPro" id="IPR050383">
    <property type="entry name" value="GlyoxalaseI/FosfomycinResist"/>
</dbReference>
<dbReference type="AlphaFoldDB" id="A0A2K1KMY8"/>
<dbReference type="OrthoDB" id="5371818at2759"/>
<dbReference type="Gene3D" id="3.10.180.10">
    <property type="entry name" value="2,3-Dihydroxybiphenyl 1,2-Dioxygenase, domain 1"/>
    <property type="match status" value="1"/>
</dbReference>
<dbReference type="PANTHER" id="PTHR21366">
    <property type="entry name" value="GLYOXALASE FAMILY PROTEIN"/>
    <property type="match status" value="1"/>
</dbReference>
<reference evidence="2 4" key="1">
    <citation type="journal article" date="2008" name="Science">
        <title>The Physcomitrella genome reveals evolutionary insights into the conquest of land by plants.</title>
        <authorList>
            <person name="Rensing S."/>
            <person name="Lang D."/>
            <person name="Zimmer A."/>
            <person name="Terry A."/>
            <person name="Salamov A."/>
            <person name="Shapiro H."/>
            <person name="Nishiyama T."/>
            <person name="Perroud P.-F."/>
            <person name="Lindquist E."/>
            <person name="Kamisugi Y."/>
            <person name="Tanahashi T."/>
            <person name="Sakakibara K."/>
            <person name="Fujita T."/>
            <person name="Oishi K."/>
            <person name="Shin-I T."/>
            <person name="Kuroki Y."/>
            <person name="Toyoda A."/>
            <person name="Suzuki Y."/>
            <person name="Hashimoto A."/>
            <person name="Yamaguchi K."/>
            <person name="Sugano A."/>
            <person name="Kohara Y."/>
            <person name="Fujiyama A."/>
            <person name="Anterola A."/>
            <person name="Aoki S."/>
            <person name="Ashton N."/>
            <person name="Barbazuk W.B."/>
            <person name="Barker E."/>
            <person name="Bennetzen J."/>
            <person name="Bezanilla M."/>
            <person name="Blankenship R."/>
            <person name="Cho S.H."/>
            <person name="Dutcher S."/>
            <person name="Estelle M."/>
            <person name="Fawcett J.A."/>
            <person name="Gundlach H."/>
            <person name="Hanada K."/>
            <person name="Heyl A."/>
            <person name="Hicks K.A."/>
            <person name="Hugh J."/>
            <person name="Lohr M."/>
            <person name="Mayer K."/>
            <person name="Melkozernov A."/>
            <person name="Murata T."/>
            <person name="Nelson D."/>
            <person name="Pils B."/>
            <person name="Prigge M."/>
            <person name="Reiss B."/>
            <person name="Renner T."/>
            <person name="Rombauts S."/>
            <person name="Rushton P."/>
            <person name="Sanderfoot A."/>
            <person name="Schween G."/>
            <person name="Shiu S.-H."/>
            <person name="Stueber K."/>
            <person name="Theodoulou F.L."/>
            <person name="Tu H."/>
            <person name="Van de Peer Y."/>
            <person name="Verrier P.J."/>
            <person name="Waters E."/>
            <person name="Wood A."/>
            <person name="Yang L."/>
            <person name="Cove D."/>
            <person name="Cuming A."/>
            <person name="Hasebe M."/>
            <person name="Lucas S."/>
            <person name="Mishler D.B."/>
            <person name="Reski R."/>
            <person name="Grigoriev I."/>
            <person name="Quatrano R.S."/>
            <person name="Boore J.L."/>
        </authorList>
    </citation>
    <scope>NUCLEOTIDE SEQUENCE [LARGE SCALE GENOMIC DNA]</scope>
    <source>
        <strain evidence="3 4">cv. Gransden 2004</strain>
    </source>
</reference>
<feature type="domain" description="VOC" evidence="1">
    <location>
        <begin position="31"/>
        <end position="152"/>
    </location>
</feature>
<dbReference type="EnsemblPlants" id="Pp3c4_10740V3.2">
    <property type="protein sequence ID" value="Pp3c4_10740V3.2"/>
    <property type="gene ID" value="Pp3c4_10740"/>
</dbReference>
<name>A0A2K1KMY8_PHYPA</name>
<evidence type="ECO:0000313" key="2">
    <source>
        <dbReference type="EMBL" id="PNR55131.1"/>
    </source>
</evidence>
<dbReference type="RefSeq" id="XP_024372719.1">
    <property type="nucleotide sequence ID" value="XM_024516951.2"/>
</dbReference>
<reference evidence="3" key="3">
    <citation type="submission" date="2020-12" db="UniProtKB">
        <authorList>
            <consortium name="EnsemblPlants"/>
        </authorList>
    </citation>
    <scope>IDENTIFICATION</scope>
</reference>
<proteinExistence type="predicted"/>
<keyword evidence="4" id="KW-1185">Reference proteome</keyword>
<evidence type="ECO:0000313" key="4">
    <source>
        <dbReference type="Proteomes" id="UP000006727"/>
    </source>
</evidence>
<reference evidence="2 4" key="2">
    <citation type="journal article" date="2018" name="Plant J.">
        <title>The Physcomitrella patens chromosome-scale assembly reveals moss genome structure and evolution.</title>
        <authorList>
            <person name="Lang D."/>
            <person name="Ullrich K.K."/>
            <person name="Murat F."/>
            <person name="Fuchs J."/>
            <person name="Jenkins J."/>
            <person name="Haas F.B."/>
            <person name="Piednoel M."/>
            <person name="Gundlach H."/>
            <person name="Van Bel M."/>
            <person name="Meyberg R."/>
            <person name="Vives C."/>
            <person name="Morata J."/>
            <person name="Symeonidi A."/>
            <person name="Hiss M."/>
            <person name="Muchero W."/>
            <person name="Kamisugi Y."/>
            <person name="Saleh O."/>
            <person name="Blanc G."/>
            <person name="Decker E.L."/>
            <person name="van Gessel N."/>
            <person name="Grimwood J."/>
            <person name="Hayes R.D."/>
            <person name="Graham S.W."/>
            <person name="Gunter L.E."/>
            <person name="McDaniel S.F."/>
            <person name="Hoernstein S.N.W."/>
            <person name="Larsson A."/>
            <person name="Li F.W."/>
            <person name="Perroud P.F."/>
            <person name="Phillips J."/>
            <person name="Ranjan P."/>
            <person name="Rokshar D.S."/>
            <person name="Rothfels C.J."/>
            <person name="Schneider L."/>
            <person name="Shu S."/>
            <person name="Stevenson D.W."/>
            <person name="Thummler F."/>
            <person name="Tillich M."/>
            <person name="Villarreal Aguilar J.C."/>
            <person name="Widiez T."/>
            <person name="Wong G.K."/>
            <person name="Wymore A."/>
            <person name="Zhang Y."/>
            <person name="Zimmer A.D."/>
            <person name="Quatrano R.S."/>
            <person name="Mayer K.F.X."/>
            <person name="Goodstein D."/>
            <person name="Casacuberta J.M."/>
            <person name="Vandepoele K."/>
            <person name="Reski R."/>
            <person name="Cuming A.C."/>
            <person name="Tuskan G.A."/>
            <person name="Maumus F."/>
            <person name="Salse J."/>
            <person name="Schmutz J."/>
            <person name="Rensing S.A."/>
        </authorList>
    </citation>
    <scope>NUCLEOTIDE SEQUENCE [LARGE SCALE GENOMIC DNA]</scope>
    <source>
        <strain evidence="3 4">cv. Gransden 2004</strain>
    </source>
</reference>
<dbReference type="Gramene" id="Pp3c4_10740V3.1">
    <property type="protein sequence ID" value="Pp3c4_10740V3.1"/>
    <property type="gene ID" value="Pp3c4_10740"/>
</dbReference>
<dbReference type="RefSeq" id="XP_024372718.1">
    <property type="nucleotide sequence ID" value="XM_024516950.2"/>
</dbReference>
<dbReference type="EMBL" id="ABEU02000004">
    <property type="protein sequence ID" value="PNR55131.1"/>
    <property type="molecule type" value="Genomic_DNA"/>
</dbReference>
<organism evidence="2">
    <name type="scientific">Physcomitrium patens</name>
    <name type="common">Spreading-leaved earth moss</name>
    <name type="synonym">Physcomitrella patens</name>
    <dbReference type="NCBI Taxonomy" id="3218"/>
    <lineage>
        <taxon>Eukaryota</taxon>
        <taxon>Viridiplantae</taxon>
        <taxon>Streptophyta</taxon>
        <taxon>Embryophyta</taxon>
        <taxon>Bryophyta</taxon>
        <taxon>Bryophytina</taxon>
        <taxon>Bryopsida</taxon>
        <taxon>Funariidae</taxon>
        <taxon>Funariales</taxon>
        <taxon>Funariaceae</taxon>
        <taxon>Physcomitrium</taxon>
    </lineage>
</organism>
<evidence type="ECO:0000259" key="1">
    <source>
        <dbReference type="PROSITE" id="PS51819"/>
    </source>
</evidence>
<dbReference type="InterPro" id="IPR029068">
    <property type="entry name" value="Glyas_Bleomycin-R_OHBP_Dase"/>
</dbReference>
<dbReference type="PROSITE" id="PS51819">
    <property type="entry name" value="VOC"/>
    <property type="match status" value="1"/>
</dbReference>
<dbReference type="KEGG" id="ppp:112280958"/>
<evidence type="ECO:0000313" key="3">
    <source>
        <dbReference type="EnsemblPlants" id="Pp3c4_10740V3.1"/>
    </source>
</evidence>
<dbReference type="FunCoup" id="A0A2K1KMY8">
    <property type="interactions" value="1055"/>
</dbReference>
<dbReference type="EnsemblPlants" id="Pp3c4_10740V3.1">
    <property type="protein sequence ID" value="Pp3c4_10740V3.1"/>
    <property type="gene ID" value="Pp3c4_10740"/>
</dbReference>
<dbReference type="STRING" id="3218.A0A2K1KMY8"/>
<dbReference type="EnsemblPlants" id="Pp3c4_10740V3.3">
    <property type="protein sequence ID" value="Pp3c4_10740V3.3"/>
    <property type="gene ID" value="Pp3c4_10740"/>
</dbReference>
<dbReference type="EnsemblPlants" id="Pp3c4_10740V3.4">
    <property type="protein sequence ID" value="Pp3c4_10740V3.4"/>
    <property type="gene ID" value="Pp3c4_10740"/>
</dbReference>
<accession>A0A2K1KMY8</accession>
<dbReference type="InterPro" id="IPR037523">
    <property type="entry name" value="VOC_core"/>
</dbReference>
<dbReference type="Proteomes" id="UP000006727">
    <property type="component" value="Chromosome 4"/>
</dbReference>
<protein>
    <recommendedName>
        <fullName evidence="1">VOC domain-containing protein</fullName>
    </recommendedName>
</protein>
<sequence>MAQVSPAVQREAENPHDNNLKASVKAIEFTGVHHVGMLCESLERSLDFYCGLLGLEINPTRPDDKLSFGGVWLNVGSPSQMIHLMELPNPDPKEGRPRHGGCDRHACLSVQDVAKVKELLDKAGISYTFSASGRPAIFTRDPDGNALEFAQLG</sequence>
<dbReference type="GeneID" id="112280958"/>
<dbReference type="Gramene" id="Pp3c4_10740V3.3">
    <property type="protein sequence ID" value="Pp3c4_10740V3.3"/>
    <property type="gene ID" value="Pp3c4_10740"/>
</dbReference>
<dbReference type="Gramene" id="Pp3c4_10740V3.2">
    <property type="protein sequence ID" value="Pp3c4_10740V3.2"/>
    <property type="gene ID" value="Pp3c4_10740"/>
</dbReference>
<dbReference type="RefSeq" id="XP_024372715.1">
    <property type="nucleotide sequence ID" value="XM_024516947.2"/>
</dbReference>
<dbReference type="SUPFAM" id="SSF54593">
    <property type="entry name" value="Glyoxalase/Bleomycin resistance protein/Dihydroxybiphenyl dioxygenase"/>
    <property type="match status" value="1"/>
</dbReference>
<dbReference type="Gramene" id="Pp3c4_10740V3.4">
    <property type="protein sequence ID" value="Pp3c4_10740V3.4"/>
    <property type="gene ID" value="Pp3c4_10740"/>
</dbReference>
<dbReference type="Pfam" id="PF00903">
    <property type="entry name" value="Glyoxalase"/>
    <property type="match status" value="1"/>
</dbReference>
<dbReference type="PANTHER" id="PTHR21366:SF22">
    <property type="entry name" value="VOC DOMAIN-CONTAINING PROTEIN"/>
    <property type="match status" value="1"/>
</dbReference>
<dbReference type="InterPro" id="IPR004360">
    <property type="entry name" value="Glyas_Fos-R_dOase_dom"/>
</dbReference>